<dbReference type="GO" id="GO:0016491">
    <property type="term" value="F:oxidoreductase activity"/>
    <property type="evidence" value="ECO:0007669"/>
    <property type="project" value="UniProtKB-KW"/>
</dbReference>
<dbReference type="SMART" id="SM00822">
    <property type="entry name" value="PKS_KR"/>
    <property type="match status" value="1"/>
</dbReference>
<dbReference type="CDD" id="cd08946">
    <property type="entry name" value="SDR_e"/>
    <property type="match status" value="1"/>
</dbReference>
<dbReference type="RefSeq" id="WP_034401108.1">
    <property type="nucleotide sequence ID" value="NZ_LT906453.1"/>
</dbReference>
<dbReference type="KEGG" id="dco:SAMEA4475696_0903"/>
<evidence type="ECO:0000313" key="6">
    <source>
        <dbReference type="Proteomes" id="UP000242637"/>
    </source>
</evidence>
<dbReference type="Gene3D" id="3.40.50.720">
    <property type="entry name" value="NAD(P)-binding Rossmann-like Domain"/>
    <property type="match status" value="1"/>
</dbReference>
<comment type="similarity">
    <text evidence="1">Belongs to the NAD(P)-dependent epimerase/dehydratase family.</text>
</comment>
<dbReference type="PANTHER" id="PTHR43103:SF5">
    <property type="entry name" value="4-EPIMERASE, PUTATIVE (AFU_ORTHOLOGUE AFUA_7G00360)-RELATED"/>
    <property type="match status" value="1"/>
</dbReference>
<dbReference type="InterPro" id="IPR036291">
    <property type="entry name" value="NAD(P)-bd_dom_sf"/>
</dbReference>
<evidence type="ECO:0000259" key="4">
    <source>
        <dbReference type="SMART" id="SM00822"/>
    </source>
</evidence>
<evidence type="ECO:0000256" key="3">
    <source>
        <dbReference type="ARBA" id="ARBA00023027"/>
    </source>
</evidence>
<evidence type="ECO:0000256" key="1">
    <source>
        <dbReference type="ARBA" id="ARBA00007637"/>
    </source>
</evidence>
<accession>A0A239VET3</accession>
<evidence type="ECO:0000313" key="5">
    <source>
        <dbReference type="EMBL" id="SNV20064.1"/>
    </source>
</evidence>
<dbReference type="GeneID" id="63459152"/>
<name>A0A239VET3_9MICO</name>
<dbReference type="EMBL" id="LT906453">
    <property type="protein sequence ID" value="SNV20064.1"/>
    <property type="molecule type" value="Genomic_DNA"/>
</dbReference>
<organism evidence="5 6">
    <name type="scientific">Dermatophilus congolensis</name>
    <dbReference type="NCBI Taxonomy" id="1863"/>
    <lineage>
        <taxon>Bacteria</taxon>
        <taxon>Bacillati</taxon>
        <taxon>Actinomycetota</taxon>
        <taxon>Actinomycetes</taxon>
        <taxon>Micrococcales</taxon>
        <taxon>Dermatophilaceae</taxon>
        <taxon>Dermatophilus</taxon>
    </lineage>
</organism>
<feature type="domain" description="Ketoreductase" evidence="4">
    <location>
        <begin position="7"/>
        <end position="175"/>
    </location>
</feature>
<keyword evidence="6" id="KW-1185">Reference proteome</keyword>
<keyword evidence="2" id="KW-0560">Oxidoreductase</keyword>
<sequence>MNPTSPRHLLITGATGGIGLLLTQRLRTDYKITQHGRTPKNDEQQHTLAKADLTDYNQTLNLMTGIDTVIHLAGASSPESTWDEVLNANIIGTRNILEAARNSAVRRIVYASSNHALGMYDRHSQWPTGPHTLPRADSLYGVSKIFGETLGRFYHDEYGLDFIALRIGWSVPDPTTTDEDLLHAMWLSPDDTEQIFRCAIETTTTFGLYYAISNNNNRRWDITNTLLELGYRPKDSWEDHDPHPQPAVEGGITTRLTWPIGS</sequence>
<gene>
    <name evidence="5" type="ORF">SAMEA4475696_00903</name>
</gene>
<dbReference type="STRING" id="1121387.GCA_000429885_01184"/>
<dbReference type="PANTHER" id="PTHR43103">
    <property type="entry name" value="NUCLEOSIDE-DIPHOSPHATE-SUGAR EPIMERASE"/>
    <property type="match status" value="1"/>
</dbReference>
<dbReference type="Pfam" id="PF01370">
    <property type="entry name" value="Epimerase"/>
    <property type="match status" value="1"/>
</dbReference>
<proteinExistence type="inferred from homology"/>
<protein>
    <submittedName>
        <fullName evidence="5">Uncharacterized epimerase/dehydratase SAV0553</fullName>
    </submittedName>
</protein>
<dbReference type="InterPro" id="IPR057326">
    <property type="entry name" value="KR_dom"/>
</dbReference>
<dbReference type="InterPro" id="IPR001509">
    <property type="entry name" value="Epimerase_deHydtase"/>
</dbReference>
<dbReference type="Proteomes" id="UP000242637">
    <property type="component" value="Chromosome 1"/>
</dbReference>
<dbReference type="OrthoDB" id="9795501at2"/>
<dbReference type="SUPFAM" id="SSF51735">
    <property type="entry name" value="NAD(P)-binding Rossmann-fold domains"/>
    <property type="match status" value="1"/>
</dbReference>
<keyword evidence="3" id="KW-0520">NAD</keyword>
<evidence type="ECO:0000256" key="2">
    <source>
        <dbReference type="ARBA" id="ARBA00023002"/>
    </source>
</evidence>
<dbReference type="AlphaFoldDB" id="A0A239VET3"/>
<reference evidence="5 6" key="1">
    <citation type="submission" date="2017-06" db="EMBL/GenBank/DDBJ databases">
        <authorList>
            <consortium name="Pathogen Informatics"/>
        </authorList>
    </citation>
    <scope>NUCLEOTIDE SEQUENCE [LARGE SCALE GENOMIC DNA]</scope>
    <source>
        <strain evidence="5 6">NCTC13039</strain>
    </source>
</reference>